<comment type="caution">
    <text evidence="1">The sequence shown here is derived from an EMBL/GenBank/DDBJ whole genome shotgun (WGS) entry which is preliminary data.</text>
</comment>
<dbReference type="RefSeq" id="WP_307229367.1">
    <property type="nucleotide sequence ID" value="NZ_JAUSVF010000001.1"/>
</dbReference>
<keyword evidence="2" id="KW-1185">Reference proteome</keyword>
<organism evidence="1 2">
    <name type="scientific">Pararhizobium capsulatum DSM 1112</name>
    <dbReference type="NCBI Taxonomy" id="1121113"/>
    <lineage>
        <taxon>Bacteria</taxon>
        <taxon>Pseudomonadati</taxon>
        <taxon>Pseudomonadota</taxon>
        <taxon>Alphaproteobacteria</taxon>
        <taxon>Hyphomicrobiales</taxon>
        <taxon>Rhizobiaceae</taxon>
        <taxon>Rhizobium/Agrobacterium group</taxon>
        <taxon>Pararhizobium</taxon>
    </lineage>
</organism>
<sequence>MRMNNLSARLKVNSWLERTGRKAISADLSYEGFATELRKITAPKTAQAPFVTRADAVAYIRHIASVGTLLFPL</sequence>
<evidence type="ECO:0000313" key="2">
    <source>
        <dbReference type="Proteomes" id="UP001230207"/>
    </source>
</evidence>
<proteinExistence type="predicted"/>
<reference evidence="1 2" key="1">
    <citation type="submission" date="2023-07" db="EMBL/GenBank/DDBJ databases">
        <title>Genomic Encyclopedia of Type Strains, Phase IV (KMG-IV): sequencing the most valuable type-strain genomes for metagenomic binning, comparative biology and taxonomic classification.</title>
        <authorList>
            <person name="Goeker M."/>
        </authorList>
    </citation>
    <scope>NUCLEOTIDE SEQUENCE [LARGE SCALE GENOMIC DNA]</scope>
    <source>
        <strain evidence="1 2">DSM 1112</strain>
    </source>
</reference>
<accession>A0ABU0BP32</accession>
<dbReference type="EMBL" id="JAUSVF010000001">
    <property type="protein sequence ID" value="MDQ0320005.1"/>
    <property type="molecule type" value="Genomic_DNA"/>
</dbReference>
<evidence type="ECO:0000313" key="1">
    <source>
        <dbReference type="EMBL" id="MDQ0320005.1"/>
    </source>
</evidence>
<dbReference type="Proteomes" id="UP001230207">
    <property type="component" value="Unassembled WGS sequence"/>
</dbReference>
<gene>
    <name evidence="1" type="ORF">QO002_002143</name>
</gene>
<name>A0ABU0BP32_9HYPH</name>
<protein>
    <submittedName>
        <fullName evidence="1">Uncharacterized protein</fullName>
    </submittedName>
</protein>